<keyword evidence="2" id="KW-0472">Membrane</keyword>
<dbReference type="EMBL" id="JAVDUM010000002">
    <property type="protein sequence ID" value="MDR6866099.1"/>
    <property type="molecule type" value="Genomic_DNA"/>
</dbReference>
<organism evidence="3 4">
    <name type="scientific">Microbacterium resistens</name>
    <dbReference type="NCBI Taxonomy" id="156977"/>
    <lineage>
        <taxon>Bacteria</taxon>
        <taxon>Bacillati</taxon>
        <taxon>Actinomycetota</taxon>
        <taxon>Actinomycetes</taxon>
        <taxon>Micrococcales</taxon>
        <taxon>Microbacteriaceae</taxon>
        <taxon>Microbacterium</taxon>
    </lineage>
</organism>
<dbReference type="RefSeq" id="WP_310017553.1">
    <property type="nucleotide sequence ID" value="NZ_JAVDUM010000002.1"/>
</dbReference>
<gene>
    <name evidence="3" type="ORF">J2Y69_000684</name>
</gene>
<dbReference type="Proteomes" id="UP001259347">
    <property type="component" value="Unassembled WGS sequence"/>
</dbReference>
<keyword evidence="2" id="KW-1133">Transmembrane helix</keyword>
<feature type="region of interest" description="Disordered" evidence="1">
    <location>
        <begin position="101"/>
        <end position="122"/>
    </location>
</feature>
<protein>
    <submittedName>
        <fullName evidence="3">Type VI protein secretion system component VasF</fullName>
    </submittedName>
</protein>
<accession>A0ABU1S915</accession>
<evidence type="ECO:0000256" key="2">
    <source>
        <dbReference type="SAM" id="Phobius"/>
    </source>
</evidence>
<keyword evidence="4" id="KW-1185">Reference proteome</keyword>
<sequence>MSRPEASLPEEEQGRAIAAFDGAVDQLGEDAAFLSLEGRPQAARYLAHAHAVLVEVRMGMHRLQASADEPGFRRRASRRMRTLAADIAQAGIRDARSVQETARRLAAAPPPQTGDRPSGWGDALRTRTARATAWSVERWTGSPLPLSSLQSPRAVETADSTAELVRRREEQRLRRATRPRRATLVTGIVIAGTGTLALAGYGGWTLLTLLFGG</sequence>
<name>A0ABU1S915_9MICO</name>
<evidence type="ECO:0000256" key="1">
    <source>
        <dbReference type="SAM" id="MobiDB-lite"/>
    </source>
</evidence>
<keyword evidence="2" id="KW-0812">Transmembrane</keyword>
<reference evidence="3 4" key="1">
    <citation type="submission" date="2023-07" db="EMBL/GenBank/DDBJ databases">
        <title>Sorghum-associated microbial communities from plants grown in Nebraska, USA.</title>
        <authorList>
            <person name="Schachtman D."/>
        </authorList>
    </citation>
    <scope>NUCLEOTIDE SEQUENCE [LARGE SCALE GENOMIC DNA]</scope>
    <source>
        <strain evidence="3 4">2980</strain>
    </source>
</reference>
<evidence type="ECO:0000313" key="4">
    <source>
        <dbReference type="Proteomes" id="UP001259347"/>
    </source>
</evidence>
<proteinExistence type="predicted"/>
<comment type="caution">
    <text evidence="3">The sequence shown here is derived from an EMBL/GenBank/DDBJ whole genome shotgun (WGS) entry which is preliminary data.</text>
</comment>
<evidence type="ECO:0000313" key="3">
    <source>
        <dbReference type="EMBL" id="MDR6866099.1"/>
    </source>
</evidence>
<feature type="transmembrane region" description="Helical" evidence="2">
    <location>
        <begin position="182"/>
        <end position="204"/>
    </location>
</feature>